<comment type="similarity">
    <text evidence="1 3 4">Belongs to the ArsC family.</text>
</comment>
<protein>
    <recommendedName>
        <fullName evidence="4">Arsenate reductase</fullName>
        <ecNumber evidence="4">1.20.4.1</ecNumber>
    </recommendedName>
</protein>
<dbReference type="PANTHER" id="PTHR30041:SF4">
    <property type="entry name" value="ARSENATE REDUCTASE"/>
    <property type="match status" value="1"/>
</dbReference>
<dbReference type="OrthoDB" id="9790554at2"/>
<dbReference type="AlphaFoldDB" id="A0A225NG20"/>
<keyword evidence="6" id="KW-1185">Reference proteome</keyword>
<reference evidence="5 6" key="1">
    <citation type="submission" date="2013-04" db="EMBL/GenBank/DDBJ databases">
        <title>Oceanicola sp. 22II1-22F33 Genome Sequencing.</title>
        <authorList>
            <person name="Lai Q."/>
            <person name="Li G."/>
            <person name="Shao Z."/>
        </authorList>
    </citation>
    <scope>NUCLEOTIDE SEQUENCE [LARGE SCALE GENOMIC DNA]</scope>
    <source>
        <strain evidence="5 6">22II1-22F33</strain>
    </source>
</reference>
<proteinExistence type="inferred from homology"/>
<dbReference type="Pfam" id="PF03960">
    <property type="entry name" value="ArsC"/>
    <property type="match status" value="1"/>
</dbReference>
<dbReference type="CDD" id="cd03034">
    <property type="entry name" value="ArsC_ArsC"/>
    <property type="match status" value="1"/>
</dbReference>
<dbReference type="RefSeq" id="WP_088650798.1">
    <property type="nucleotide sequence ID" value="NZ_AQQR01000006.1"/>
</dbReference>
<gene>
    <name evidence="5" type="ORF">ATO3_15490</name>
</gene>
<evidence type="ECO:0000256" key="2">
    <source>
        <dbReference type="ARBA" id="ARBA00023002"/>
    </source>
</evidence>
<name>A0A225NG20_9RHOB</name>
<dbReference type="GO" id="GO:0008794">
    <property type="term" value="F:arsenate reductase (glutaredoxin) activity"/>
    <property type="evidence" value="ECO:0007669"/>
    <property type="project" value="UniProtKB-UniRule"/>
</dbReference>
<organism evidence="5 6">
    <name type="scientific">Marinibacterium profundimaris</name>
    <dbReference type="NCBI Taxonomy" id="1679460"/>
    <lineage>
        <taxon>Bacteria</taxon>
        <taxon>Pseudomonadati</taxon>
        <taxon>Pseudomonadota</taxon>
        <taxon>Alphaproteobacteria</taxon>
        <taxon>Rhodobacterales</taxon>
        <taxon>Paracoccaceae</taxon>
        <taxon>Marinibacterium</taxon>
    </lineage>
</organism>
<dbReference type="NCBIfam" id="TIGR00014">
    <property type="entry name" value="arsC"/>
    <property type="match status" value="1"/>
</dbReference>
<evidence type="ECO:0000313" key="6">
    <source>
        <dbReference type="Proteomes" id="UP000215377"/>
    </source>
</evidence>
<dbReference type="InterPro" id="IPR006660">
    <property type="entry name" value="Arsenate_reductase-like"/>
</dbReference>
<evidence type="ECO:0000256" key="1">
    <source>
        <dbReference type="ARBA" id="ARBA00007198"/>
    </source>
</evidence>
<dbReference type="EC" id="1.20.4.1" evidence="4"/>
<dbReference type="Gene3D" id="3.40.30.10">
    <property type="entry name" value="Glutaredoxin"/>
    <property type="match status" value="1"/>
</dbReference>
<sequence length="115" mass="12661">MTQVTIWHNPRCTKSRQTLALLQERGCAITERRYLEDAPSEDEIRAVLALLDLPVIGLMRVKEAEFKAQDLTRDSDEATLIAAMAATPKLIERPVVLAGGKAALGRPPEAVLEIL</sequence>
<dbReference type="Proteomes" id="UP000215377">
    <property type="component" value="Unassembled WGS sequence"/>
</dbReference>
<dbReference type="InterPro" id="IPR036249">
    <property type="entry name" value="Thioredoxin-like_sf"/>
</dbReference>
<comment type="catalytic activity">
    <reaction evidence="4">
        <text>[glutaredoxin]-dithiol + arsenate + glutathione + H(+) = glutathionyl-S-S-[glutaredoxin] + arsenite + H2O</text>
        <dbReference type="Rhea" id="RHEA:22016"/>
        <dbReference type="Rhea" id="RHEA-COMP:10729"/>
        <dbReference type="Rhea" id="RHEA-COMP:17668"/>
        <dbReference type="ChEBI" id="CHEBI:15377"/>
        <dbReference type="ChEBI" id="CHEBI:15378"/>
        <dbReference type="ChEBI" id="CHEBI:29242"/>
        <dbReference type="ChEBI" id="CHEBI:29950"/>
        <dbReference type="ChEBI" id="CHEBI:48597"/>
        <dbReference type="ChEBI" id="CHEBI:57925"/>
        <dbReference type="ChEBI" id="CHEBI:146199"/>
        <dbReference type="EC" id="1.20.4.1"/>
    </reaction>
</comment>
<comment type="caution">
    <text evidence="5">The sequence shown here is derived from an EMBL/GenBank/DDBJ whole genome shotgun (WGS) entry which is preliminary data.</text>
</comment>
<dbReference type="PROSITE" id="PS51353">
    <property type="entry name" value="ARSC"/>
    <property type="match status" value="1"/>
</dbReference>
<dbReference type="SUPFAM" id="SSF52833">
    <property type="entry name" value="Thioredoxin-like"/>
    <property type="match status" value="1"/>
</dbReference>
<dbReference type="EMBL" id="AQQR01000006">
    <property type="protein sequence ID" value="OWU72489.1"/>
    <property type="molecule type" value="Genomic_DNA"/>
</dbReference>
<dbReference type="InterPro" id="IPR006659">
    <property type="entry name" value="Arsenate_reductase"/>
</dbReference>
<evidence type="ECO:0000313" key="5">
    <source>
        <dbReference type="EMBL" id="OWU72489.1"/>
    </source>
</evidence>
<evidence type="ECO:0000256" key="4">
    <source>
        <dbReference type="RuleBase" id="RU362029"/>
    </source>
</evidence>
<evidence type="ECO:0000256" key="3">
    <source>
        <dbReference type="PROSITE-ProRule" id="PRU01282"/>
    </source>
</evidence>
<keyword evidence="2 4" id="KW-0560">Oxidoreductase</keyword>
<accession>A0A225NG20</accession>
<dbReference type="PANTHER" id="PTHR30041">
    <property type="entry name" value="ARSENATE REDUCTASE"/>
    <property type="match status" value="1"/>
</dbReference>